<dbReference type="Proteomes" id="UP000605970">
    <property type="component" value="Unassembled WGS sequence"/>
</dbReference>
<dbReference type="OrthoDB" id="1594986at2759"/>
<evidence type="ECO:0000259" key="2">
    <source>
        <dbReference type="PROSITE" id="PS51745"/>
    </source>
</evidence>
<comment type="caution">
    <text evidence="3">The sequence shown here is derived from an EMBL/GenBank/DDBJ whole genome shotgun (WGS) entry which is preliminary data.</text>
</comment>
<sequence>MKTHLCIIMKDYMFPFVLKTKFNVKKFITNKMSKTVLKARYGSELRKNWIYHNNDVSLDDLITKMQRYFNIKEFDGIKLKYRDEEDDWITLTNDDDLSFALSTMEVLFVEVFSENVTTVKEEKSCISDEKVSAENTDTVQKKILTTKQMSIEQLTDIPLNNEDNMQHQPSYIGGASLLPPVLSNFGSLFTKGAESTTITNANVTAVSSAATAANNLATIADNFGNNLMATQLATFVPAPTATLQPFQYAQIQHAQQAFSHQQLPSHVISQSPSVQPQHHHTVQQESLKMNSINIIINCNPSFLRKTTLHQPQHAAFQQQQYTGSGVLPPPMVSSVAPSGAGGFLPPTMVSSVSPAGAGGFLPPPMVSSVPSGAGVLPPPPIGQYTWHSSKSIQPSALKERS</sequence>
<feature type="compositionally biased region" description="Polar residues" evidence="1">
    <location>
        <begin position="385"/>
        <end position="394"/>
    </location>
</feature>
<keyword evidence="4" id="KW-1185">Reference proteome</keyword>
<evidence type="ECO:0000313" key="4">
    <source>
        <dbReference type="Proteomes" id="UP000605970"/>
    </source>
</evidence>
<dbReference type="PANTHER" id="PTHR15335">
    <property type="entry name" value="PROTEIN TFG"/>
    <property type="match status" value="1"/>
</dbReference>
<dbReference type="GO" id="GO:0070971">
    <property type="term" value="C:endoplasmic reticulum exit site"/>
    <property type="evidence" value="ECO:0007669"/>
    <property type="project" value="TreeGrafter"/>
</dbReference>
<dbReference type="InterPro" id="IPR000270">
    <property type="entry name" value="PB1_dom"/>
</dbReference>
<dbReference type="EMBL" id="JABEBT010000010">
    <property type="protein sequence ID" value="KAF7638664.1"/>
    <property type="molecule type" value="Genomic_DNA"/>
</dbReference>
<feature type="region of interest" description="Disordered" evidence="1">
    <location>
        <begin position="366"/>
        <end position="401"/>
    </location>
</feature>
<evidence type="ECO:0000313" key="3">
    <source>
        <dbReference type="EMBL" id="KAF7638664.1"/>
    </source>
</evidence>
<evidence type="ECO:0000256" key="1">
    <source>
        <dbReference type="SAM" id="MobiDB-lite"/>
    </source>
</evidence>
<proteinExistence type="predicted"/>
<accession>A0A8S9ZY34</accession>
<dbReference type="InterPro" id="IPR053793">
    <property type="entry name" value="PB1-like"/>
</dbReference>
<dbReference type="PROSITE" id="PS51745">
    <property type="entry name" value="PB1"/>
    <property type="match status" value="1"/>
</dbReference>
<reference evidence="3" key="1">
    <citation type="journal article" date="2020" name="Ecol. Evol.">
        <title>Genome structure and content of the rice root-knot nematode (Meloidogyne graminicola).</title>
        <authorList>
            <person name="Phan N.T."/>
            <person name="Danchin E.G.J."/>
            <person name="Klopp C."/>
            <person name="Perfus-Barbeoch L."/>
            <person name="Kozlowski D.K."/>
            <person name="Koutsovoulos G.D."/>
            <person name="Lopez-Roques C."/>
            <person name="Bouchez O."/>
            <person name="Zahm M."/>
            <person name="Besnard G."/>
            <person name="Bellafiore S."/>
        </authorList>
    </citation>
    <scope>NUCLEOTIDE SEQUENCE</scope>
    <source>
        <strain evidence="3">VN-18</strain>
    </source>
</reference>
<dbReference type="PANTHER" id="PTHR15335:SF7">
    <property type="entry name" value="PROTEIN TFG"/>
    <property type="match status" value="1"/>
</dbReference>
<organism evidence="3 4">
    <name type="scientific">Meloidogyne graminicola</name>
    <dbReference type="NCBI Taxonomy" id="189291"/>
    <lineage>
        <taxon>Eukaryota</taxon>
        <taxon>Metazoa</taxon>
        <taxon>Ecdysozoa</taxon>
        <taxon>Nematoda</taxon>
        <taxon>Chromadorea</taxon>
        <taxon>Rhabditida</taxon>
        <taxon>Tylenchina</taxon>
        <taxon>Tylenchomorpha</taxon>
        <taxon>Tylenchoidea</taxon>
        <taxon>Meloidogynidae</taxon>
        <taxon>Meloidogyninae</taxon>
        <taxon>Meloidogyne</taxon>
    </lineage>
</organism>
<feature type="compositionally biased region" description="Polar residues" evidence="1">
    <location>
        <begin position="262"/>
        <end position="276"/>
    </location>
</feature>
<dbReference type="AlphaFoldDB" id="A0A8S9ZY34"/>
<name>A0A8S9ZY34_9BILA</name>
<gene>
    <name evidence="3" type="ORF">Mgra_00001746</name>
</gene>
<dbReference type="SMART" id="SM00666">
    <property type="entry name" value="PB1"/>
    <property type="match status" value="1"/>
</dbReference>
<dbReference type="GO" id="GO:0042802">
    <property type="term" value="F:identical protein binding"/>
    <property type="evidence" value="ECO:0007669"/>
    <property type="project" value="InterPro"/>
</dbReference>
<feature type="domain" description="PB1" evidence="2">
    <location>
        <begin position="34"/>
        <end position="114"/>
    </location>
</feature>
<dbReference type="SUPFAM" id="SSF54277">
    <property type="entry name" value="CAD &amp; PB1 domains"/>
    <property type="match status" value="1"/>
</dbReference>
<dbReference type="InterPro" id="IPR033512">
    <property type="entry name" value="TFG"/>
</dbReference>
<protein>
    <submittedName>
        <fullName evidence="3">PB1 domain-containing protein</fullName>
    </submittedName>
</protein>
<dbReference type="Gene3D" id="3.10.20.90">
    <property type="entry name" value="Phosphatidylinositol 3-kinase Catalytic Subunit, Chain A, domain 1"/>
    <property type="match status" value="1"/>
</dbReference>
<dbReference type="GO" id="GO:0048208">
    <property type="term" value="P:COPII vesicle coating"/>
    <property type="evidence" value="ECO:0007669"/>
    <property type="project" value="InterPro"/>
</dbReference>
<feature type="region of interest" description="Disordered" evidence="1">
    <location>
        <begin position="262"/>
        <end position="284"/>
    </location>
</feature>
<dbReference type="Pfam" id="PF00564">
    <property type="entry name" value="PB1"/>
    <property type="match status" value="1"/>
</dbReference>